<dbReference type="Gene3D" id="3.40.50.150">
    <property type="entry name" value="Vaccinia Virus protein VP39"/>
    <property type="match status" value="1"/>
</dbReference>
<reference evidence="2" key="1">
    <citation type="submission" date="2018-12" db="EMBL/GenBank/DDBJ databases">
        <title>Tengunoibacter tsumagoiensis gen. nov., sp. nov., Dictyobacter kobayashii sp. nov., D. alpinus sp. nov., and D. joshuensis sp. nov. and description of Dictyobacteraceae fam. nov. within the order Ktedonobacterales isolated from Tengu-no-mugimeshi.</title>
        <authorList>
            <person name="Wang C.M."/>
            <person name="Zheng Y."/>
            <person name="Sakai Y."/>
            <person name="Toyoda A."/>
            <person name="Minakuchi Y."/>
            <person name="Abe K."/>
            <person name="Yokota A."/>
            <person name="Yabe S."/>
        </authorList>
    </citation>
    <scope>NUCLEOTIDE SEQUENCE [LARGE SCALE GENOMIC DNA]</scope>
    <source>
        <strain evidence="2">Uno3</strain>
    </source>
</reference>
<protein>
    <submittedName>
        <fullName evidence="1">Uncharacterized protein</fullName>
    </submittedName>
</protein>
<proteinExistence type="predicted"/>
<name>A0A402A4T4_9CHLR</name>
<comment type="caution">
    <text evidence="1">The sequence shown here is derived from an EMBL/GenBank/DDBJ whole genome shotgun (WGS) entry which is preliminary data.</text>
</comment>
<keyword evidence="2" id="KW-1185">Reference proteome</keyword>
<dbReference type="EMBL" id="BIFR01000001">
    <property type="protein sequence ID" value="GCE14158.1"/>
    <property type="molecule type" value="Genomic_DNA"/>
</dbReference>
<evidence type="ECO:0000313" key="1">
    <source>
        <dbReference type="EMBL" id="GCE14158.1"/>
    </source>
</evidence>
<evidence type="ECO:0000313" key="2">
    <source>
        <dbReference type="Proteomes" id="UP000287352"/>
    </source>
</evidence>
<gene>
    <name evidence="1" type="ORF">KTT_40170</name>
</gene>
<dbReference type="Proteomes" id="UP000287352">
    <property type="component" value="Unassembled WGS sequence"/>
</dbReference>
<dbReference type="SUPFAM" id="SSF53335">
    <property type="entry name" value="S-adenosyl-L-methionine-dependent methyltransferases"/>
    <property type="match status" value="1"/>
</dbReference>
<dbReference type="InterPro" id="IPR029063">
    <property type="entry name" value="SAM-dependent_MTases_sf"/>
</dbReference>
<sequence length="337" mass="37574">MKIALKITPQRSTQYASMTTALATPELLASPLQAVIQHIESIQLAGQDYLLATLEESCTPSSPLFAILFHLGAISEVYEYFSSIGDLTGPFLRPIEPQSTPFVPLEMAEVRRYKGKTNEVFTRVLLNVGIFASHYAEQYSERLRVLDPMAGGGTTLFLALASGYDAFGIDLERQDIETTAVFVRQYLEGERIHFKELDERSRRAGRRYQFEIGPKKHMHSLVLVNGDASEADQHLRDVSGGPHAHAIVGDLPYGIQHFGEISELLNRALPVWERILYPGGAMALAWNATRISREEMIALVGTQTGLQVLNEPPYTQFAHTVDRVIKKRDILVAVKPL</sequence>
<dbReference type="AlphaFoldDB" id="A0A402A4T4"/>
<accession>A0A402A4T4</accession>
<organism evidence="1 2">
    <name type="scientific">Tengunoibacter tsumagoiensis</name>
    <dbReference type="NCBI Taxonomy" id="2014871"/>
    <lineage>
        <taxon>Bacteria</taxon>
        <taxon>Bacillati</taxon>
        <taxon>Chloroflexota</taxon>
        <taxon>Ktedonobacteria</taxon>
        <taxon>Ktedonobacterales</taxon>
        <taxon>Dictyobacteraceae</taxon>
        <taxon>Tengunoibacter</taxon>
    </lineage>
</organism>